<feature type="domain" description="Helicase C-terminal" evidence="14">
    <location>
        <begin position="410"/>
        <end position="575"/>
    </location>
</feature>
<evidence type="ECO:0000313" key="17">
    <source>
        <dbReference type="EMBL" id="KRN94117.1"/>
    </source>
</evidence>
<keyword evidence="7 12" id="KW-0067">ATP-binding</keyword>
<dbReference type="STRING" id="348151.IV55_GL000630"/>
<dbReference type="InterPro" id="IPR011115">
    <property type="entry name" value="SecA_DEAD"/>
</dbReference>
<comment type="subunit">
    <text evidence="12">Monomer and homodimer. Part of the essential Sec protein translocation apparatus which comprises SecA, SecYEG and auxiliary proteins SecDF. Other proteins may also be involved.</text>
</comment>
<evidence type="ECO:0000256" key="3">
    <source>
        <dbReference type="ARBA" id="ARBA00022448"/>
    </source>
</evidence>
<evidence type="ECO:0000256" key="5">
    <source>
        <dbReference type="ARBA" id="ARBA00022490"/>
    </source>
</evidence>
<evidence type="ECO:0000259" key="15">
    <source>
        <dbReference type="PROSITE" id="PS51196"/>
    </source>
</evidence>
<dbReference type="GO" id="GO:0008564">
    <property type="term" value="F:protein-exporting ATPase activity"/>
    <property type="evidence" value="ECO:0007669"/>
    <property type="project" value="UniProtKB-EC"/>
</dbReference>
<dbReference type="Pfam" id="PF21090">
    <property type="entry name" value="P-loop_SecA"/>
    <property type="match status" value="2"/>
</dbReference>
<dbReference type="InterPro" id="IPR027417">
    <property type="entry name" value="P-loop_NTPase"/>
</dbReference>
<dbReference type="GO" id="GO:0005524">
    <property type="term" value="F:ATP binding"/>
    <property type="evidence" value="ECO:0007669"/>
    <property type="project" value="UniProtKB-UniRule"/>
</dbReference>
<keyword evidence="5 12" id="KW-0963">Cytoplasm</keyword>
<dbReference type="GO" id="GO:0043952">
    <property type="term" value="P:protein transport by the Sec complex"/>
    <property type="evidence" value="ECO:0007669"/>
    <property type="project" value="TreeGrafter"/>
</dbReference>
<dbReference type="EC" id="7.4.2.8" evidence="12"/>
<dbReference type="NCBIfam" id="TIGR03714">
    <property type="entry name" value="secA2"/>
    <property type="match status" value="1"/>
</dbReference>
<dbReference type="SMART" id="SM00957">
    <property type="entry name" value="SecA_DEAD"/>
    <property type="match status" value="1"/>
</dbReference>
<dbReference type="PROSITE" id="PS51196">
    <property type="entry name" value="SECA_MOTOR_DEAD"/>
    <property type="match status" value="1"/>
</dbReference>
<feature type="binding site" evidence="12">
    <location>
        <position position="488"/>
    </location>
    <ligand>
        <name>ATP</name>
        <dbReference type="ChEBI" id="CHEBI:30616"/>
    </ligand>
</feature>
<comment type="caution">
    <text evidence="17">The sequence shown here is derived from an EMBL/GenBank/DDBJ whole genome shotgun (WGS) entry which is preliminary data.</text>
</comment>
<evidence type="ECO:0000259" key="13">
    <source>
        <dbReference type="PROSITE" id="PS51192"/>
    </source>
</evidence>
<comment type="catalytic activity">
    <reaction evidence="12">
        <text>ATP + H2O + cellular proteinSide 1 = ADP + phosphate + cellular proteinSide 2.</text>
        <dbReference type="EC" id="7.4.2.8"/>
    </reaction>
</comment>
<dbReference type="InterPro" id="IPR000185">
    <property type="entry name" value="SecA"/>
</dbReference>
<keyword evidence="4 12" id="KW-1003">Cell membrane</keyword>
<dbReference type="InterPro" id="IPR036670">
    <property type="entry name" value="SecA_X-link_sf"/>
</dbReference>
<dbReference type="EMBL" id="JQCB01000017">
    <property type="protein sequence ID" value="KRN94117.1"/>
    <property type="molecule type" value="Genomic_DNA"/>
</dbReference>
<dbReference type="PATRIC" id="fig|348151.3.peg.647"/>
<dbReference type="InterPro" id="IPR014001">
    <property type="entry name" value="Helicase_ATP-bd"/>
</dbReference>
<dbReference type="PRINTS" id="PR00906">
    <property type="entry name" value="SECA"/>
</dbReference>
<dbReference type="GO" id="GO:0006605">
    <property type="term" value="P:protein targeting"/>
    <property type="evidence" value="ECO:0007669"/>
    <property type="project" value="UniProtKB-UniRule"/>
</dbReference>
<dbReference type="InterPro" id="IPR036266">
    <property type="entry name" value="SecA_Wing/Scaffold_sf"/>
</dbReference>
<dbReference type="Gene3D" id="3.40.50.300">
    <property type="entry name" value="P-loop containing nucleotide triphosphate hydrolases"/>
    <property type="match status" value="2"/>
</dbReference>
<evidence type="ECO:0000256" key="9">
    <source>
        <dbReference type="ARBA" id="ARBA00022967"/>
    </source>
</evidence>
<dbReference type="NCBIfam" id="NF006630">
    <property type="entry name" value="PRK09200.1"/>
    <property type="match status" value="1"/>
</dbReference>
<dbReference type="RefSeq" id="WP_057811498.1">
    <property type="nucleotide sequence ID" value="NZ_BJUD01000031.1"/>
</dbReference>
<dbReference type="PROSITE" id="PS51194">
    <property type="entry name" value="HELICASE_CTER"/>
    <property type="match status" value="1"/>
</dbReference>
<evidence type="ECO:0000259" key="14">
    <source>
        <dbReference type="PROSITE" id="PS51194"/>
    </source>
</evidence>
<dbReference type="SUPFAM" id="SSF81886">
    <property type="entry name" value="Helical scaffold and wing domains of SecA"/>
    <property type="match status" value="1"/>
</dbReference>
<dbReference type="AlphaFoldDB" id="A0A0R2L2N7"/>
<keyword evidence="9 12" id="KW-1278">Translocase</keyword>
<dbReference type="Proteomes" id="UP000321429">
    <property type="component" value="Unassembled WGS sequence"/>
</dbReference>
<dbReference type="PROSITE" id="PS51192">
    <property type="entry name" value="HELICASE_ATP_BIND_1"/>
    <property type="match status" value="1"/>
</dbReference>
<dbReference type="InterPro" id="IPR011116">
    <property type="entry name" value="SecA_Wing/Scaffold"/>
</dbReference>
<gene>
    <name evidence="16" type="primary">secA2</name>
    <name evidence="12" type="synonym">secA</name>
    <name evidence="17" type="ORF">IV55_GL000630</name>
    <name evidence="16" type="ORF">LSI01_13900</name>
</gene>
<dbReference type="Pfam" id="PF01043">
    <property type="entry name" value="SecA_PP_bind"/>
    <property type="match status" value="1"/>
</dbReference>
<dbReference type="GO" id="GO:0065002">
    <property type="term" value="P:intracellular protein transmembrane transport"/>
    <property type="evidence" value="ECO:0007669"/>
    <property type="project" value="UniProtKB-UniRule"/>
</dbReference>
<dbReference type="Proteomes" id="UP000051139">
    <property type="component" value="Unassembled WGS sequence"/>
</dbReference>
<evidence type="ECO:0000313" key="16">
    <source>
        <dbReference type="EMBL" id="GEK29079.1"/>
    </source>
</evidence>
<evidence type="ECO:0000256" key="10">
    <source>
        <dbReference type="ARBA" id="ARBA00023010"/>
    </source>
</evidence>
<dbReference type="InterPro" id="IPR001650">
    <property type="entry name" value="Helicase_C-like"/>
</dbReference>
<dbReference type="PANTHER" id="PTHR30612:SF0">
    <property type="entry name" value="CHLOROPLAST PROTEIN-TRANSPORTING ATPASE"/>
    <property type="match status" value="1"/>
</dbReference>
<feature type="binding site" evidence="12">
    <location>
        <begin position="97"/>
        <end position="101"/>
    </location>
    <ligand>
        <name>ATP</name>
        <dbReference type="ChEBI" id="CHEBI:30616"/>
    </ligand>
</feature>
<dbReference type="InterPro" id="IPR044722">
    <property type="entry name" value="SecA_SF2_C"/>
</dbReference>
<sequence length="787" mass="88752">MSFNLNFIALRKYRKITQQVLNLEADYKKLSDNQLKDNTRRFREQLQKGATTDDIVVEAFATAREADFRILGMRPFENQVLGAVMIHFGNVAEMKTGEGKTLTATMPMYLNGLAGPGAFLITANPYLANRDAEEIGKVYEWLGETVTAGVGLNDDDKVDGKVVYGHDIVYTTNSQIGFDYLIDNLADSEDDRKQREFRFALIDEVDSVLLDTAQTPLVISGAPKVQSNLFMSADKLVKSLVENHDYEISEDTKSSWFTATGIEDMETYLGISELLSEQWSDMYRHLVLALRANTIMHINRDYVVDNNEVYLLDTDNGRELEGMKLEAGMHQALEAKEDVPLSDQTRSMASITYQNLFKMFTKLSGMTGTALTAAHEFMETYNLPVLPVPTHKPNIRIDHPDIIYSTMENKINAVIDLIKETHAKKRPMLVETGSVSLSRLYSRLLLREGIVHNVLNAQSAAKEALIVAEAGQPGAVTIATSMAGRGTDIKLGPGVAEMGGLLVIGTERMDNQRIDDQLRGRSGRQGDPGESVFFASLDDKIVIENAPDWMDDFRRKTVAREAGQKVVPLKSRRVRKIINRAQKDAENNSESGRTSGMEYDEVLKTQRDIVYAFRNKIMKTDQLDQQIQLVVNYAIKTVTKEFTEPNKELTEYVINNVDYNYFNNTVLQKRSSSIASVEDKLNAIVKTRLEQRTQALQSDFQMNYLRRLSILKALDTAWVDQVDNLQQLKSAISNRSAGMHNGAYEYERDAKRSFERMKQTFWKSAVKNMCLSELVPQSDGSVKVEFP</sequence>
<name>A0A0R2L2N7_9LACO</name>
<dbReference type="Pfam" id="PF07516">
    <property type="entry name" value="SecA_SW"/>
    <property type="match status" value="1"/>
</dbReference>
<dbReference type="EMBL" id="BJUD01000031">
    <property type="protein sequence ID" value="GEK29079.1"/>
    <property type="molecule type" value="Genomic_DNA"/>
</dbReference>
<dbReference type="SMART" id="SM00958">
    <property type="entry name" value="SecA_PP_bind"/>
    <property type="match status" value="1"/>
</dbReference>
<dbReference type="FunFam" id="3.40.50.300:FF:000429">
    <property type="entry name" value="Preprotein translocase subunit SecA"/>
    <property type="match status" value="1"/>
</dbReference>
<dbReference type="HAMAP" id="MF_01382">
    <property type="entry name" value="SecA"/>
    <property type="match status" value="1"/>
</dbReference>
<dbReference type="Gene3D" id="1.10.3060.10">
    <property type="entry name" value="Helical scaffold and wing domains of SecA"/>
    <property type="match status" value="1"/>
</dbReference>
<accession>A0A0R2L2N7</accession>
<dbReference type="SUPFAM" id="SSF81767">
    <property type="entry name" value="Pre-protein crosslinking domain of SecA"/>
    <property type="match status" value="1"/>
</dbReference>
<evidence type="ECO:0000313" key="18">
    <source>
        <dbReference type="Proteomes" id="UP000051139"/>
    </source>
</evidence>
<keyword evidence="10 12" id="KW-0811">Translocation</keyword>
<evidence type="ECO:0000313" key="19">
    <source>
        <dbReference type="Proteomes" id="UP000321429"/>
    </source>
</evidence>
<evidence type="ECO:0000256" key="11">
    <source>
        <dbReference type="ARBA" id="ARBA00023136"/>
    </source>
</evidence>
<organism evidence="17 18">
    <name type="scientific">Furfurilactobacillus siliginis</name>
    <dbReference type="NCBI Taxonomy" id="348151"/>
    <lineage>
        <taxon>Bacteria</taxon>
        <taxon>Bacillati</taxon>
        <taxon>Bacillota</taxon>
        <taxon>Bacilli</taxon>
        <taxon>Lactobacillales</taxon>
        <taxon>Lactobacillaceae</taxon>
        <taxon>Furfurilactobacillus</taxon>
    </lineage>
</organism>
<dbReference type="InterPro" id="IPR022490">
    <property type="entry name" value="SecA2"/>
</dbReference>
<feature type="binding site" evidence="12">
    <location>
        <position position="79"/>
    </location>
    <ligand>
        <name>ATP</name>
        <dbReference type="ChEBI" id="CHEBI:30616"/>
    </ligand>
</feature>
<dbReference type="GO" id="GO:0031522">
    <property type="term" value="C:cell envelope Sec protein transport complex"/>
    <property type="evidence" value="ECO:0007669"/>
    <property type="project" value="TreeGrafter"/>
</dbReference>
<dbReference type="CDD" id="cd17928">
    <property type="entry name" value="DEXDc_SecA"/>
    <property type="match status" value="1"/>
</dbReference>
<dbReference type="GO" id="GO:0005829">
    <property type="term" value="C:cytosol"/>
    <property type="evidence" value="ECO:0007669"/>
    <property type="project" value="TreeGrafter"/>
</dbReference>
<dbReference type="CDD" id="cd18803">
    <property type="entry name" value="SF2_C_secA"/>
    <property type="match status" value="1"/>
</dbReference>
<keyword evidence="6 12" id="KW-0547">Nucleotide-binding</keyword>
<comment type="subcellular location">
    <subcellularLocation>
        <location evidence="12">Cell membrane</location>
        <topology evidence="12">Peripheral membrane protein</topology>
        <orientation evidence="12">Cytoplasmic side</orientation>
    </subcellularLocation>
    <subcellularLocation>
        <location evidence="12">Cytoplasm</location>
    </subcellularLocation>
    <subcellularLocation>
        <location evidence="1">Membrane</location>
        <topology evidence="1">Peripheral membrane protein</topology>
    </subcellularLocation>
    <text evidence="12">Distribution is 50-50.</text>
</comment>
<evidence type="ECO:0000256" key="4">
    <source>
        <dbReference type="ARBA" id="ARBA00022475"/>
    </source>
</evidence>
<keyword evidence="11 12" id="KW-0472">Membrane</keyword>
<dbReference type="GO" id="GO:0005886">
    <property type="term" value="C:plasma membrane"/>
    <property type="evidence" value="ECO:0007669"/>
    <property type="project" value="UniProtKB-SubCell"/>
</dbReference>
<dbReference type="Pfam" id="PF07517">
    <property type="entry name" value="SecA_DEAD"/>
    <property type="match status" value="1"/>
</dbReference>
<dbReference type="Gene3D" id="3.90.1440.10">
    <property type="entry name" value="SecA, preprotein cross-linking domain"/>
    <property type="match status" value="1"/>
</dbReference>
<evidence type="ECO:0000256" key="8">
    <source>
        <dbReference type="ARBA" id="ARBA00022927"/>
    </source>
</evidence>
<evidence type="ECO:0000256" key="6">
    <source>
        <dbReference type="ARBA" id="ARBA00022741"/>
    </source>
</evidence>
<comment type="similarity">
    <text evidence="2 12">Belongs to the SecA family.</text>
</comment>
<reference evidence="16 19" key="2">
    <citation type="submission" date="2019-07" db="EMBL/GenBank/DDBJ databases">
        <title>Whole genome shotgun sequence of Lactobacillus siliginis NBRC 101315.</title>
        <authorList>
            <person name="Hosoyama A."/>
            <person name="Uohara A."/>
            <person name="Ohji S."/>
            <person name="Ichikawa N."/>
        </authorList>
    </citation>
    <scope>NUCLEOTIDE SEQUENCE [LARGE SCALE GENOMIC DNA]</scope>
    <source>
        <strain evidence="16 19">NBRC 101315</strain>
    </source>
</reference>
<feature type="domain" description="Helicase ATP-binding" evidence="13">
    <location>
        <begin position="81"/>
        <end position="233"/>
    </location>
</feature>
<evidence type="ECO:0000256" key="1">
    <source>
        <dbReference type="ARBA" id="ARBA00004170"/>
    </source>
</evidence>
<keyword evidence="18" id="KW-1185">Reference proteome</keyword>
<protein>
    <recommendedName>
        <fullName evidence="12">Protein translocase subunit SecA</fullName>
        <ecNumber evidence="12">7.4.2.8</ecNumber>
    </recommendedName>
</protein>
<dbReference type="InterPro" id="IPR014018">
    <property type="entry name" value="SecA_motor_DEAD"/>
</dbReference>
<comment type="function">
    <text evidence="12">Part of the Sec protein translocase complex. Interacts with the SecYEG preprotein conducting channel. Has a central role in coupling the hydrolysis of ATP to the transfer of proteins into and across the cell membrane, serving as an ATP-driven molecular motor driving the stepwise translocation of polypeptide chains across the membrane.</text>
</comment>
<feature type="domain" description="SecA family profile" evidence="15">
    <location>
        <begin position="1"/>
        <end position="566"/>
    </location>
</feature>
<keyword evidence="3 12" id="KW-0813">Transport</keyword>
<proteinExistence type="inferred from homology"/>
<dbReference type="OrthoDB" id="9762243at2"/>
<evidence type="ECO:0000256" key="2">
    <source>
        <dbReference type="ARBA" id="ARBA00007650"/>
    </source>
</evidence>
<reference evidence="17 18" key="1">
    <citation type="journal article" date="2015" name="Genome Announc.">
        <title>Expanding the biotechnology potential of lactobacilli through comparative genomics of 213 strains and associated genera.</title>
        <authorList>
            <person name="Sun Z."/>
            <person name="Harris H.M."/>
            <person name="McCann A."/>
            <person name="Guo C."/>
            <person name="Argimon S."/>
            <person name="Zhang W."/>
            <person name="Yang X."/>
            <person name="Jeffery I.B."/>
            <person name="Cooney J.C."/>
            <person name="Kagawa T.F."/>
            <person name="Liu W."/>
            <person name="Song Y."/>
            <person name="Salvetti E."/>
            <person name="Wrobel A."/>
            <person name="Rasinkangas P."/>
            <person name="Parkhill J."/>
            <person name="Rea M.C."/>
            <person name="O'Sullivan O."/>
            <person name="Ritari J."/>
            <person name="Douillard F.P."/>
            <person name="Paul Ross R."/>
            <person name="Yang R."/>
            <person name="Briner A.E."/>
            <person name="Felis G.E."/>
            <person name="de Vos W.M."/>
            <person name="Barrangou R."/>
            <person name="Klaenhammer T.R."/>
            <person name="Caufield P.W."/>
            <person name="Cui Y."/>
            <person name="Zhang H."/>
            <person name="O'Toole P.W."/>
        </authorList>
    </citation>
    <scope>NUCLEOTIDE SEQUENCE [LARGE SCALE GENOMIC DNA]</scope>
    <source>
        <strain evidence="17 18">DSM 22696</strain>
    </source>
</reference>
<dbReference type="SUPFAM" id="SSF52540">
    <property type="entry name" value="P-loop containing nucleoside triphosphate hydrolases"/>
    <property type="match status" value="2"/>
</dbReference>
<dbReference type="GO" id="GO:0017038">
    <property type="term" value="P:protein import"/>
    <property type="evidence" value="ECO:0007669"/>
    <property type="project" value="InterPro"/>
</dbReference>
<evidence type="ECO:0000256" key="12">
    <source>
        <dbReference type="HAMAP-Rule" id="MF_01382"/>
    </source>
</evidence>
<dbReference type="PANTHER" id="PTHR30612">
    <property type="entry name" value="SECA INNER MEMBRANE COMPONENT OF SEC PROTEIN SECRETION SYSTEM"/>
    <property type="match status" value="1"/>
</dbReference>
<evidence type="ECO:0000256" key="7">
    <source>
        <dbReference type="ARBA" id="ARBA00022840"/>
    </source>
</evidence>
<keyword evidence="8 12" id="KW-0653">Protein transport</keyword>
<dbReference type="InterPro" id="IPR011130">
    <property type="entry name" value="SecA_preprotein_X-link_dom"/>
</dbReference>